<sequence length="102" mass="11284">MPDFKVKVDSAKGDKPKPEWQQRSIAAADWLDARLGVRFWTLAALVAGGLIFGTPHMLVTYRCSIGRCTPERAYSCDYVGITGMKKGMAADRRDGCSPFTLR</sequence>
<keyword evidence="3" id="KW-1185">Reference proteome</keyword>
<dbReference type="RefSeq" id="WP_257315972.1">
    <property type="nucleotide sequence ID" value="NZ_JANFDG010000016.1"/>
</dbReference>
<keyword evidence="1" id="KW-1133">Transmembrane helix</keyword>
<dbReference type="Proteomes" id="UP001595377">
    <property type="component" value="Unassembled WGS sequence"/>
</dbReference>
<dbReference type="EMBL" id="JBHRSP010000001">
    <property type="protein sequence ID" value="MFC3071584.1"/>
    <property type="molecule type" value="Genomic_DNA"/>
</dbReference>
<proteinExistence type="predicted"/>
<keyword evidence="1" id="KW-0472">Membrane</keyword>
<evidence type="ECO:0000256" key="1">
    <source>
        <dbReference type="SAM" id="Phobius"/>
    </source>
</evidence>
<protein>
    <submittedName>
        <fullName evidence="2">Uncharacterized protein</fullName>
    </submittedName>
</protein>
<organism evidence="2 3">
    <name type="scientific">Shinella pollutisoli</name>
    <dbReference type="NCBI Taxonomy" id="2250594"/>
    <lineage>
        <taxon>Bacteria</taxon>
        <taxon>Pseudomonadati</taxon>
        <taxon>Pseudomonadota</taxon>
        <taxon>Alphaproteobacteria</taxon>
        <taxon>Hyphomicrobiales</taxon>
        <taxon>Rhizobiaceae</taxon>
        <taxon>Shinella</taxon>
    </lineage>
</organism>
<comment type="caution">
    <text evidence="2">The sequence shown here is derived from an EMBL/GenBank/DDBJ whole genome shotgun (WGS) entry which is preliminary data.</text>
</comment>
<evidence type="ECO:0000313" key="2">
    <source>
        <dbReference type="EMBL" id="MFC3071584.1"/>
    </source>
</evidence>
<gene>
    <name evidence="2" type="ORF">ACFOHH_00530</name>
</gene>
<reference evidence="3" key="1">
    <citation type="journal article" date="2019" name="Int. J. Syst. Evol. Microbiol.">
        <title>The Global Catalogue of Microorganisms (GCM) 10K type strain sequencing project: providing services to taxonomists for standard genome sequencing and annotation.</title>
        <authorList>
            <consortium name="The Broad Institute Genomics Platform"/>
            <consortium name="The Broad Institute Genome Sequencing Center for Infectious Disease"/>
            <person name="Wu L."/>
            <person name="Ma J."/>
        </authorList>
    </citation>
    <scope>NUCLEOTIDE SEQUENCE [LARGE SCALE GENOMIC DNA]</scope>
    <source>
        <strain evidence="3">KCTC 52677</strain>
    </source>
</reference>
<evidence type="ECO:0000313" key="3">
    <source>
        <dbReference type="Proteomes" id="UP001595377"/>
    </source>
</evidence>
<accession>A0ABV7DAR5</accession>
<name>A0ABV7DAR5_9HYPH</name>
<feature type="transmembrane region" description="Helical" evidence="1">
    <location>
        <begin position="39"/>
        <end position="59"/>
    </location>
</feature>
<keyword evidence="1" id="KW-0812">Transmembrane</keyword>